<reference evidence="4 5" key="1">
    <citation type="submission" date="2013-07" db="EMBL/GenBank/DDBJ databases">
        <authorList>
            <consortium name="DOE Joint Genome Institute"/>
            <person name="Reeve W."/>
            <person name="Huntemann M."/>
            <person name="Han J."/>
            <person name="Chen A."/>
            <person name="Kyrpides N."/>
            <person name="Mavromatis K."/>
            <person name="Markowitz V."/>
            <person name="Palaniappan K."/>
            <person name="Ivanova N."/>
            <person name="Schaumberg A."/>
            <person name="Pati A."/>
            <person name="Liolios K."/>
            <person name="Nordberg H.P."/>
            <person name="Cantor M.N."/>
            <person name="Hua S.X."/>
            <person name="Woyke T."/>
        </authorList>
    </citation>
    <scope>NUCLEOTIDE SEQUENCE [LARGE SCALE GENOMIC DNA]</scope>
    <source>
        <strain evidence="4 5">DSM 43889</strain>
    </source>
</reference>
<comment type="caution">
    <text evidence="4">The sequence shown here is derived from an EMBL/GenBank/DDBJ whole genome shotgun (WGS) entry which is preliminary data.</text>
</comment>
<reference evidence="4 5" key="2">
    <citation type="submission" date="2022-06" db="EMBL/GenBank/DDBJ databases">
        <title>Genomic Encyclopedia of Type Strains, Phase I: the one thousand microbial genomes (KMG-I) project.</title>
        <authorList>
            <person name="Kyrpides N."/>
        </authorList>
    </citation>
    <scope>NUCLEOTIDE SEQUENCE [LARGE SCALE GENOMIC DNA]</scope>
    <source>
        <strain evidence="4 5">DSM 43889</strain>
    </source>
</reference>
<keyword evidence="2" id="KW-0812">Transmembrane</keyword>
<accession>A0ABT1JFC0</accession>
<protein>
    <submittedName>
        <fullName evidence="4">Surface-anchored protein</fullName>
    </submittedName>
</protein>
<feature type="region of interest" description="Disordered" evidence="1">
    <location>
        <begin position="463"/>
        <end position="494"/>
    </location>
</feature>
<evidence type="ECO:0000256" key="3">
    <source>
        <dbReference type="SAM" id="SignalP"/>
    </source>
</evidence>
<feature type="compositionally biased region" description="Gly residues" evidence="1">
    <location>
        <begin position="929"/>
        <end position="956"/>
    </location>
</feature>
<dbReference type="NCBIfam" id="TIGR03769">
    <property type="entry name" value="P_ac_wall_RPT"/>
    <property type="match status" value="2"/>
</dbReference>
<dbReference type="InterPro" id="IPR022435">
    <property type="entry name" value="Surface-anchored_actinobac"/>
</dbReference>
<organism evidence="4 5">
    <name type="scientific">Actinoalloteichus caeruleus DSM 43889</name>
    <dbReference type="NCBI Taxonomy" id="1120930"/>
    <lineage>
        <taxon>Bacteria</taxon>
        <taxon>Bacillati</taxon>
        <taxon>Actinomycetota</taxon>
        <taxon>Actinomycetes</taxon>
        <taxon>Pseudonocardiales</taxon>
        <taxon>Pseudonocardiaceae</taxon>
        <taxon>Actinoalloteichus</taxon>
        <taxon>Actinoalloteichus cyanogriseus</taxon>
    </lineage>
</organism>
<keyword evidence="3" id="KW-0732">Signal</keyword>
<keyword evidence="2" id="KW-1133">Transmembrane helix</keyword>
<dbReference type="InterPro" id="IPR006311">
    <property type="entry name" value="TAT_signal"/>
</dbReference>
<dbReference type="NCBIfam" id="NF038134">
    <property type="entry name" value="choice_anch_M"/>
    <property type="match status" value="4"/>
</dbReference>
<feature type="signal peptide" evidence="3">
    <location>
        <begin position="1"/>
        <end position="30"/>
    </location>
</feature>
<feature type="region of interest" description="Disordered" evidence="1">
    <location>
        <begin position="667"/>
        <end position="695"/>
    </location>
</feature>
<evidence type="ECO:0000256" key="1">
    <source>
        <dbReference type="SAM" id="MobiDB-lite"/>
    </source>
</evidence>
<dbReference type="EMBL" id="AUBJ02000001">
    <property type="protein sequence ID" value="MCP2331193.1"/>
    <property type="molecule type" value="Genomic_DNA"/>
</dbReference>
<dbReference type="PROSITE" id="PS51318">
    <property type="entry name" value="TAT"/>
    <property type="match status" value="1"/>
</dbReference>
<feature type="region of interest" description="Disordered" evidence="1">
    <location>
        <begin position="886"/>
        <end position="956"/>
    </location>
</feature>
<dbReference type="Proteomes" id="UP000791080">
    <property type="component" value="Unassembled WGS sequence"/>
</dbReference>
<feature type="compositionally biased region" description="Pro residues" evidence="1">
    <location>
        <begin position="897"/>
        <end position="923"/>
    </location>
</feature>
<proteinExistence type="predicted"/>
<keyword evidence="5" id="KW-1185">Reference proteome</keyword>
<feature type="chain" id="PRO_5046939615" evidence="3">
    <location>
        <begin position="31"/>
        <end position="993"/>
    </location>
</feature>
<evidence type="ECO:0000313" key="4">
    <source>
        <dbReference type="EMBL" id="MCP2331193.1"/>
    </source>
</evidence>
<gene>
    <name evidence="4" type="ORF">G443_001463</name>
</gene>
<feature type="compositionally biased region" description="Pro residues" evidence="1">
    <location>
        <begin position="685"/>
        <end position="694"/>
    </location>
</feature>
<keyword evidence="2" id="KW-0472">Membrane</keyword>
<sequence>MRATTPRTRRTWTALIAAAATATLPGAVLATASPLGQEALALTRSGSAAGSLEAQEATDAPVLLATGSVELQARLDGSSLSAGFTDTSDPEGPVRYGPAEAALHVPAAAGTAQPPHHSFPADPGDPVWSLPAAGAEGLPRVALSTRGVDRAEVTGRVGLGLETLSGPGEVAVFVTATGDRPPSAVRWNSRDGLPDVHEYPPDRDERLTWSFSAEGTYCLGVRTTATPGSGAEVTGLDVLTVVVGDVSPGEVRTCGADQPAPEDPVLVLDRGHVDAIYPRLVDDELRLQLRDGTRLHDDEEVMREFDDVVLHAGTASRTTIPEGSVADWLGRPAGDPMWLLPQTSRPDVLWAGWGSDIRWHEEVVLGSLDWRLDHVTGPGNLAMYLSSAARDGAPPVFVSRGGSPNVRMMSVPAHTHANWAFTEEGVYCLTFSASGTLLDGRTVSDRQRLTLAVGDVAAEEVVPCGRSGPAPEREPRESPTEPAGDPVVLGGDTSSELSARFVDGELRLDVRSNRDATDPRYHSPSDVVLHTTESATVPASGFTGFLGEPGERYWRFRSTQGAGWPVLGLDTADVLPDQVDGGTLTWRVHDAGSPGDVAFYAVGRGGTRILDTVGGEHASVRTRAHGTQVREWAFVGAGTYCVDVEVSATRADGRAVSDRQLVTVVAGDADPSAVTPCGRDDDGPPPDTPTPPPSDELVVLDEGHVDVAARVREDELRMAVKDGTTPGVVEWRELEDVLFHANPDSGTTVPDAPAYDFLGGPGDPVWILPQTQLEGVLWPGWNTEEILPDQLAGAVHWRLTAAEGPGAFVLYQDGTFGPNDPVLDSRDALPTGFDVPLGQHAHANWAFTAEGVYCLSFTMSATTPAGGSTSDGGTLAVAVGEVDVTSVPRCGEGDDPGPSPTPPPSTSPPPGPGDPGGTPPPTTTAPSHPGGGGPGGGPGNDGPGGGGPQGGGGGLAWTGTGSALPLAVLGGLLLVLGGLVWWFGRTRSRTPTG</sequence>
<name>A0ABT1JFC0_ACTCY</name>
<feature type="transmembrane region" description="Helical" evidence="2">
    <location>
        <begin position="963"/>
        <end position="983"/>
    </location>
</feature>
<evidence type="ECO:0000256" key="2">
    <source>
        <dbReference type="SAM" id="Phobius"/>
    </source>
</evidence>
<dbReference type="RefSeq" id="WP_026420563.1">
    <property type="nucleotide sequence ID" value="NZ_AUBJ02000001.1"/>
</dbReference>
<evidence type="ECO:0000313" key="5">
    <source>
        <dbReference type="Proteomes" id="UP000791080"/>
    </source>
</evidence>